<feature type="compositionally biased region" description="Basic and acidic residues" evidence="1">
    <location>
        <begin position="285"/>
        <end position="294"/>
    </location>
</feature>
<proteinExistence type="predicted"/>
<feature type="compositionally biased region" description="Polar residues" evidence="1">
    <location>
        <begin position="251"/>
        <end position="262"/>
    </location>
</feature>
<feature type="region of interest" description="Disordered" evidence="1">
    <location>
        <begin position="206"/>
        <end position="301"/>
    </location>
</feature>
<evidence type="ECO:0000313" key="2">
    <source>
        <dbReference type="EMBL" id="TFK48862.1"/>
    </source>
</evidence>
<dbReference type="Proteomes" id="UP000305948">
    <property type="component" value="Unassembled WGS sequence"/>
</dbReference>
<accession>A0A5C3MVI6</accession>
<sequence>MIHRLVELIRDKRRRTLSPIPQLKHLKPPQAIEQYEGKADPIRFEAWLTSVLLHLDLTGLGQVKFDEYQVRALGAYVKGEALSWYNRATQSPSRIQDTWTFEEVIIGLFKRFMYTATPKDADDQYESVTYSIEQGKGIRKLVETMNYWADRHVSRPSDYDFVKSIFTRLPKWIQDESSYGVGITPEHGSTEELVARVEEIERAYHYSHGQPTRKMGEARQSGNSQPAKAPQQPHRGPPGNTERNITREWTPRSTGNRQNRPSITPAAVIQRGTYNRQPVSSNRPVEADKPRQPEAIDQASGLWGMSLARRGSKRLQPRKEVALTNDMVGNEEGATPETPESDYEGSQYDPEPGLESEEHFGMMRDGGDATNHAAIEVILEGEDEYDQEQCYAMREVEDTDMPNWIPTTKESGDENNLDWMEVGPAFNSHPWGSPQYSEGTEIDRSTFTAATDGPTVSETPICAVEDPQVRIATLEHHIRVLNHEIQMKDMMIQSLMDDNETLREANLVLSTQTELVDSLRADIVRLQDRLDREEYGNIPQLYAANDDKGTRLSKAQEGEGEPPIRGRLVLRERPGFRPLREPIERRCMVAYITINGVRALVLFDTGSTLDCVSPEFARVANLTCYELGNPTVLQLGTVGSRSKIN</sequence>
<dbReference type="AlphaFoldDB" id="A0A5C3MVI6"/>
<gene>
    <name evidence="2" type="ORF">OE88DRAFT_1737621</name>
</gene>
<keyword evidence="3" id="KW-1185">Reference proteome</keyword>
<feature type="region of interest" description="Disordered" evidence="1">
    <location>
        <begin position="325"/>
        <end position="360"/>
    </location>
</feature>
<organism evidence="2 3">
    <name type="scientific">Heliocybe sulcata</name>
    <dbReference type="NCBI Taxonomy" id="5364"/>
    <lineage>
        <taxon>Eukaryota</taxon>
        <taxon>Fungi</taxon>
        <taxon>Dikarya</taxon>
        <taxon>Basidiomycota</taxon>
        <taxon>Agaricomycotina</taxon>
        <taxon>Agaricomycetes</taxon>
        <taxon>Gloeophyllales</taxon>
        <taxon>Gloeophyllaceae</taxon>
        <taxon>Heliocybe</taxon>
    </lineage>
</organism>
<dbReference type="OrthoDB" id="3060267at2759"/>
<reference evidence="2 3" key="1">
    <citation type="journal article" date="2019" name="Nat. Ecol. Evol.">
        <title>Megaphylogeny resolves global patterns of mushroom evolution.</title>
        <authorList>
            <person name="Varga T."/>
            <person name="Krizsan K."/>
            <person name="Foldi C."/>
            <person name="Dima B."/>
            <person name="Sanchez-Garcia M."/>
            <person name="Sanchez-Ramirez S."/>
            <person name="Szollosi G.J."/>
            <person name="Szarkandi J.G."/>
            <person name="Papp V."/>
            <person name="Albert L."/>
            <person name="Andreopoulos W."/>
            <person name="Angelini C."/>
            <person name="Antonin V."/>
            <person name="Barry K.W."/>
            <person name="Bougher N.L."/>
            <person name="Buchanan P."/>
            <person name="Buyck B."/>
            <person name="Bense V."/>
            <person name="Catcheside P."/>
            <person name="Chovatia M."/>
            <person name="Cooper J."/>
            <person name="Damon W."/>
            <person name="Desjardin D."/>
            <person name="Finy P."/>
            <person name="Geml J."/>
            <person name="Haridas S."/>
            <person name="Hughes K."/>
            <person name="Justo A."/>
            <person name="Karasinski D."/>
            <person name="Kautmanova I."/>
            <person name="Kiss B."/>
            <person name="Kocsube S."/>
            <person name="Kotiranta H."/>
            <person name="LaButti K.M."/>
            <person name="Lechner B.E."/>
            <person name="Liimatainen K."/>
            <person name="Lipzen A."/>
            <person name="Lukacs Z."/>
            <person name="Mihaltcheva S."/>
            <person name="Morgado L.N."/>
            <person name="Niskanen T."/>
            <person name="Noordeloos M.E."/>
            <person name="Ohm R.A."/>
            <person name="Ortiz-Santana B."/>
            <person name="Ovrebo C."/>
            <person name="Racz N."/>
            <person name="Riley R."/>
            <person name="Savchenko A."/>
            <person name="Shiryaev A."/>
            <person name="Soop K."/>
            <person name="Spirin V."/>
            <person name="Szebenyi C."/>
            <person name="Tomsovsky M."/>
            <person name="Tulloss R.E."/>
            <person name="Uehling J."/>
            <person name="Grigoriev I.V."/>
            <person name="Vagvolgyi C."/>
            <person name="Papp T."/>
            <person name="Martin F.M."/>
            <person name="Miettinen O."/>
            <person name="Hibbett D.S."/>
            <person name="Nagy L.G."/>
        </authorList>
    </citation>
    <scope>NUCLEOTIDE SEQUENCE [LARGE SCALE GENOMIC DNA]</scope>
    <source>
        <strain evidence="2 3">OMC1185</strain>
    </source>
</reference>
<dbReference type="STRING" id="5364.A0A5C3MVI6"/>
<evidence type="ECO:0000313" key="3">
    <source>
        <dbReference type="Proteomes" id="UP000305948"/>
    </source>
</evidence>
<name>A0A5C3MVI6_9AGAM</name>
<dbReference type="CDD" id="cd00303">
    <property type="entry name" value="retropepsin_like"/>
    <property type="match status" value="1"/>
</dbReference>
<dbReference type="EMBL" id="ML213518">
    <property type="protein sequence ID" value="TFK48862.1"/>
    <property type="molecule type" value="Genomic_DNA"/>
</dbReference>
<protein>
    <submittedName>
        <fullName evidence="2">Uncharacterized protein</fullName>
    </submittedName>
</protein>
<evidence type="ECO:0000256" key="1">
    <source>
        <dbReference type="SAM" id="MobiDB-lite"/>
    </source>
</evidence>
<feature type="compositionally biased region" description="Polar residues" evidence="1">
    <location>
        <begin position="272"/>
        <end position="283"/>
    </location>
</feature>